<evidence type="ECO:0000313" key="3">
    <source>
        <dbReference type="Proteomes" id="UP000629468"/>
    </source>
</evidence>
<feature type="transmembrane region" description="Helical" evidence="1">
    <location>
        <begin position="225"/>
        <end position="248"/>
    </location>
</feature>
<organism evidence="2 3">
    <name type="scientific">Agaricus bisporus var. burnettii</name>
    <dbReference type="NCBI Taxonomy" id="192524"/>
    <lineage>
        <taxon>Eukaryota</taxon>
        <taxon>Fungi</taxon>
        <taxon>Dikarya</taxon>
        <taxon>Basidiomycota</taxon>
        <taxon>Agaricomycotina</taxon>
        <taxon>Agaricomycetes</taxon>
        <taxon>Agaricomycetidae</taxon>
        <taxon>Agaricales</taxon>
        <taxon>Agaricineae</taxon>
        <taxon>Agaricaceae</taxon>
        <taxon>Agaricus</taxon>
    </lineage>
</organism>
<keyword evidence="1" id="KW-0812">Transmembrane</keyword>
<accession>A0A8H7EY86</accession>
<feature type="transmembrane region" description="Helical" evidence="1">
    <location>
        <begin position="260"/>
        <end position="277"/>
    </location>
</feature>
<dbReference type="Proteomes" id="UP000629468">
    <property type="component" value="Unassembled WGS sequence"/>
</dbReference>
<proteinExistence type="predicted"/>
<evidence type="ECO:0000313" key="2">
    <source>
        <dbReference type="EMBL" id="KAF7763693.1"/>
    </source>
</evidence>
<feature type="transmembrane region" description="Helical" evidence="1">
    <location>
        <begin position="183"/>
        <end position="204"/>
    </location>
</feature>
<comment type="caution">
    <text evidence="2">The sequence shown here is derived from an EMBL/GenBank/DDBJ whole genome shotgun (WGS) entry which is preliminary data.</text>
</comment>
<dbReference type="OMA" id="HASMTIN"/>
<keyword evidence="1" id="KW-1133">Transmembrane helix</keyword>
<name>A0A8H7EY86_AGABI</name>
<sequence length="331" mass="37366">MSAFSNGRRDIRLETASFDGIVMSTLSYGALTMVYIQVLKSLITRPKRGRVFWGITIYSALLFLLATLAVGGKIKYAESVYVTFPMDGTIKSMEDFVPSRIFQRHASMTINVLGRVCTTLSPWVGDAFLIYRVMVVWSYNLWFLVPILPIYFAHIAMSIPLIIADSKLNEIRWALRSHLYAVIFHSLCVSLNIMCSVMITVRLVTMRKKLEVALGRLHASFYTSFFSIIVESGAFATLWGIVFLSTLTARHWSRSAFSQPYYYIIAITRMLIILKMAQNKAWCRDIVSAAEAGVLEWEVTSAHTLELEDASKLQGMKFSDPSRSASTSILQ</sequence>
<dbReference type="EMBL" id="JABXXO010000011">
    <property type="protein sequence ID" value="KAF7763693.1"/>
    <property type="molecule type" value="Genomic_DNA"/>
</dbReference>
<evidence type="ECO:0000256" key="1">
    <source>
        <dbReference type="SAM" id="Phobius"/>
    </source>
</evidence>
<feature type="transmembrane region" description="Helical" evidence="1">
    <location>
        <begin position="20"/>
        <end position="39"/>
    </location>
</feature>
<dbReference type="AlphaFoldDB" id="A0A8H7EY86"/>
<feature type="transmembrane region" description="Helical" evidence="1">
    <location>
        <begin position="141"/>
        <end position="163"/>
    </location>
</feature>
<feature type="transmembrane region" description="Helical" evidence="1">
    <location>
        <begin position="51"/>
        <end position="71"/>
    </location>
</feature>
<gene>
    <name evidence="2" type="ORF">Agabi119p4_8230</name>
</gene>
<keyword evidence="1" id="KW-0472">Membrane</keyword>
<reference evidence="2 3" key="1">
    <citation type="journal article" name="Sci. Rep.">
        <title>Telomere-to-telomere assembled and centromere annotated genomes of the two main subspecies of the button mushroom Agaricus bisporus reveal especially polymorphic chromosome ends.</title>
        <authorList>
            <person name="Sonnenberg A.S.M."/>
            <person name="Sedaghat-Telgerd N."/>
            <person name="Lavrijssen B."/>
            <person name="Ohm R.A."/>
            <person name="Hendrickx P.M."/>
            <person name="Scholtmeijer K."/>
            <person name="Baars J.J.P."/>
            <person name="van Peer A."/>
        </authorList>
    </citation>
    <scope>NUCLEOTIDE SEQUENCE [LARGE SCALE GENOMIC DNA]</scope>
    <source>
        <strain evidence="2 3">H119_p4</strain>
    </source>
</reference>
<protein>
    <submittedName>
        <fullName evidence="2">Uncharacterized protein</fullName>
    </submittedName>
</protein>